<keyword evidence="2" id="KW-1185">Reference proteome</keyword>
<evidence type="ECO:0000313" key="2">
    <source>
        <dbReference type="Proteomes" id="UP001420932"/>
    </source>
</evidence>
<sequence>MLPYFHPRIRFDKYVREGGWCDQHQRLVFLVLNLRLLLGLETISISIATFSLSFCAMDMSTQFEGLQVLALRRAHNLPPMYPRFPQHY</sequence>
<gene>
    <name evidence="1" type="ORF">Syun_000413</name>
</gene>
<proteinExistence type="predicted"/>
<name>A0AAP0LD56_9MAGN</name>
<organism evidence="1 2">
    <name type="scientific">Stephania yunnanensis</name>
    <dbReference type="NCBI Taxonomy" id="152371"/>
    <lineage>
        <taxon>Eukaryota</taxon>
        <taxon>Viridiplantae</taxon>
        <taxon>Streptophyta</taxon>
        <taxon>Embryophyta</taxon>
        <taxon>Tracheophyta</taxon>
        <taxon>Spermatophyta</taxon>
        <taxon>Magnoliopsida</taxon>
        <taxon>Ranunculales</taxon>
        <taxon>Menispermaceae</taxon>
        <taxon>Menispermoideae</taxon>
        <taxon>Cissampelideae</taxon>
        <taxon>Stephania</taxon>
    </lineage>
</organism>
<reference evidence="1 2" key="1">
    <citation type="submission" date="2024-01" db="EMBL/GenBank/DDBJ databases">
        <title>Genome assemblies of Stephania.</title>
        <authorList>
            <person name="Yang L."/>
        </authorList>
    </citation>
    <scope>NUCLEOTIDE SEQUENCE [LARGE SCALE GENOMIC DNA]</scope>
    <source>
        <strain evidence="1">YNDBR</strain>
        <tissue evidence="1">Leaf</tissue>
    </source>
</reference>
<accession>A0AAP0LD56</accession>
<dbReference type="Proteomes" id="UP001420932">
    <property type="component" value="Unassembled WGS sequence"/>
</dbReference>
<protein>
    <submittedName>
        <fullName evidence="1">Uncharacterized protein</fullName>
    </submittedName>
</protein>
<comment type="caution">
    <text evidence="1">The sequence shown here is derived from an EMBL/GenBank/DDBJ whole genome shotgun (WGS) entry which is preliminary data.</text>
</comment>
<dbReference type="EMBL" id="JBBNAF010000001">
    <property type="protein sequence ID" value="KAK9168273.1"/>
    <property type="molecule type" value="Genomic_DNA"/>
</dbReference>
<dbReference type="AlphaFoldDB" id="A0AAP0LD56"/>
<evidence type="ECO:0000313" key="1">
    <source>
        <dbReference type="EMBL" id="KAK9168273.1"/>
    </source>
</evidence>